<name>A0A6A4GS09_9AGAR</name>
<feature type="region of interest" description="Disordered" evidence="1">
    <location>
        <begin position="153"/>
        <end position="184"/>
    </location>
</feature>
<dbReference type="Proteomes" id="UP000799118">
    <property type="component" value="Unassembled WGS sequence"/>
</dbReference>
<evidence type="ECO:0000256" key="1">
    <source>
        <dbReference type="SAM" id="MobiDB-lite"/>
    </source>
</evidence>
<proteinExistence type="predicted"/>
<reference evidence="2" key="1">
    <citation type="journal article" date="2019" name="Environ. Microbiol.">
        <title>Fungal ecological strategies reflected in gene transcription - a case study of two litter decomposers.</title>
        <authorList>
            <person name="Barbi F."/>
            <person name="Kohler A."/>
            <person name="Barry K."/>
            <person name="Baskaran P."/>
            <person name="Daum C."/>
            <person name="Fauchery L."/>
            <person name="Ihrmark K."/>
            <person name="Kuo A."/>
            <person name="LaButti K."/>
            <person name="Lipzen A."/>
            <person name="Morin E."/>
            <person name="Grigoriev I.V."/>
            <person name="Henrissat B."/>
            <person name="Lindahl B."/>
            <person name="Martin F."/>
        </authorList>
    </citation>
    <scope>NUCLEOTIDE SEQUENCE</scope>
    <source>
        <strain evidence="2">JB14</strain>
    </source>
</reference>
<gene>
    <name evidence="2" type="ORF">BT96DRAFT_1025544</name>
</gene>
<keyword evidence="3" id="KW-1185">Reference proteome</keyword>
<dbReference type="EMBL" id="ML769754">
    <property type="protein sequence ID" value="KAE9388226.1"/>
    <property type="molecule type" value="Genomic_DNA"/>
</dbReference>
<accession>A0A6A4GS09</accession>
<protein>
    <submittedName>
        <fullName evidence="2">Uncharacterized protein</fullName>
    </submittedName>
</protein>
<dbReference type="AlphaFoldDB" id="A0A6A4GS09"/>
<evidence type="ECO:0000313" key="3">
    <source>
        <dbReference type="Proteomes" id="UP000799118"/>
    </source>
</evidence>
<evidence type="ECO:0000313" key="2">
    <source>
        <dbReference type="EMBL" id="KAE9388226.1"/>
    </source>
</evidence>
<organism evidence="2 3">
    <name type="scientific">Gymnopus androsaceus JB14</name>
    <dbReference type="NCBI Taxonomy" id="1447944"/>
    <lineage>
        <taxon>Eukaryota</taxon>
        <taxon>Fungi</taxon>
        <taxon>Dikarya</taxon>
        <taxon>Basidiomycota</taxon>
        <taxon>Agaricomycotina</taxon>
        <taxon>Agaricomycetes</taxon>
        <taxon>Agaricomycetidae</taxon>
        <taxon>Agaricales</taxon>
        <taxon>Marasmiineae</taxon>
        <taxon>Omphalotaceae</taxon>
        <taxon>Gymnopus</taxon>
    </lineage>
</organism>
<sequence length="184" mass="20411">MIFLFISSLDCTGSFFNRMIRVSLVCVLGFLVGRSKDASYAMKRFRLDVELMTIVSEVCFEHGEANLDERYVEDVNSTDGKASTNSVDAFTLLSRRFQGNEENRAAMSNSKKFDVPVYDKEEGGAGIEGAQGLGFEWVQGGRFDIVSSFEIQRQGQTTPTAPYLPSQKSDHDCTGLQEEFGADP</sequence>